<dbReference type="Proteomes" id="UP000828390">
    <property type="component" value="Unassembled WGS sequence"/>
</dbReference>
<sequence length="59" mass="6645">MQHEYQPPKDWIITCDIFELLGGMDVRVLTATVELILKRSQGLGKNTKSLNNPLGKLGY</sequence>
<name>A0A9D4G2F7_DREPO</name>
<reference evidence="1" key="1">
    <citation type="journal article" date="2019" name="bioRxiv">
        <title>The Genome of the Zebra Mussel, Dreissena polymorpha: A Resource for Invasive Species Research.</title>
        <authorList>
            <person name="McCartney M.A."/>
            <person name="Auch B."/>
            <person name="Kono T."/>
            <person name="Mallez S."/>
            <person name="Zhang Y."/>
            <person name="Obille A."/>
            <person name="Becker A."/>
            <person name="Abrahante J.E."/>
            <person name="Garbe J."/>
            <person name="Badalamenti J.P."/>
            <person name="Herman A."/>
            <person name="Mangelson H."/>
            <person name="Liachko I."/>
            <person name="Sullivan S."/>
            <person name="Sone E.D."/>
            <person name="Koren S."/>
            <person name="Silverstein K.A.T."/>
            <person name="Beckman K.B."/>
            <person name="Gohl D.M."/>
        </authorList>
    </citation>
    <scope>NUCLEOTIDE SEQUENCE</scope>
    <source>
        <strain evidence="1">Duluth1</strain>
        <tissue evidence="1">Whole animal</tissue>
    </source>
</reference>
<keyword evidence="2" id="KW-1185">Reference proteome</keyword>
<proteinExistence type="predicted"/>
<organism evidence="1 2">
    <name type="scientific">Dreissena polymorpha</name>
    <name type="common">Zebra mussel</name>
    <name type="synonym">Mytilus polymorpha</name>
    <dbReference type="NCBI Taxonomy" id="45954"/>
    <lineage>
        <taxon>Eukaryota</taxon>
        <taxon>Metazoa</taxon>
        <taxon>Spiralia</taxon>
        <taxon>Lophotrochozoa</taxon>
        <taxon>Mollusca</taxon>
        <taxon>Bivalvia</taxon>
        <taxon>Autobranchia</taxon>
        <taxon>Heteroconchia</taxon>
        <taxon>Euheterodonta</taxon>
        <taxon>Imparidentia</taxon>
        <taxon>Neoheterodontei</taxon>
        <taxon>Myida</taxon>
        <taxon>Dreissenoidea</taxon>
        <taxon>Dreissenidae</taxon>
        <taxon>Dreissena</taxon>
    </lineage>
</organism>
<reference evidence="1" key="2">
    <citation type="submission" date="2020-11" db="EMBL/GenBank/DDBJ databases">
        <authorList>
            <person name="McCartney M.A."/>
            <person name="Auch B."/>
            <person name="Kono T."/>
            <person name="Mallez S."/>
            <person name="Becker A."/>
            <person name="Gohl D.M."/>
            <person name="Silverstein K.A.T."/>
            <person name="Koren S."/>
            <person name="Bechman K.B."/>
            <person name="Herman A."/>
            <person name="Abrahante J.E."/>
            <person name="Garbe J."/>
        </authorList>
    </citation>
    <scope>NUCLEOTIDE SEQUENCE</scope>
    <source>
        <strain evidence="1">Duluth1</strain>
        <tissue evidence="1">Whole animal</tissue>
    </source>
</reference>
<protein>
    <submittedName>
        <fullName evidence="1">Uncharacterized protein</fullName>
    </submittedName>
</protein>
<dbReference type="EMBL" id="JAIWYP010000006">
    <property type="protein sequence ID" value="KAH3808996.1"/>
    <property type="molecule type" value="Genomic_DNA"/>
</dbReference>
<accession>A0A9D4G2F7</accession>
<comment type="caution">
    <text evidence="1">The sequence shown here is derived from an EMBL/GenBank/DDBJ whole genome shotgun (WGS) entry which is preliminary data.</text>
</comment>
<evidence type="ECO:0000313" key="1">
    <source>
        <dbReference type="EMBL" id="KAH3808996.1"/>
    </source>
</evidence>
<dbReference type="AlphaFoldDB" id="A0A9D4G2F7"/>
<evidence type="ECO:0000313" key="2">
    <source>
        <dbReference type="Proteomes" id="UP000828390"/>
    </source>
</evidence>
<gene>
    <name evidence="1" type="ORF">DPMN_137358</name>
</gene>